<organism evidence="1 2">
    <name type="scientific">Halogranum tailed virus 1</name>
    <dbReference type="NCBI Taxonomy" id="1273749"/>
    <lineage>
        <taxon>Viruses</taxon>
        <taxon>Duplodnaviria</taxon>
        <taxon>Heunggongvirae</taxon>
        <taxon>Uroviricota</taxon>
        <taxon>Caudoviricetes</taxon>
        <taxon>Thumleimavirales</taxon>
        <taxon>Halomagnusviridae</taxon>
        <taxon>Hagravirus</taxon>
        <taxon>Hagravirus capitaneum</taxon>
        <taxon>Hagravirus HGTV1</taxon>
    </lineage>
</organism>
<dbReference type="Proteomes" id="UP000202786">
    <property type="component" value="Segment"/>
</dbReference>
<name>R4TGW8_9CAUD</name>
<dbReference type="RefSeq" id="YP_008059399.1">
    <property type="nucleotide sequence ID" value="NC_021328.1"/>
</dbReference>
<gene>
    <name evidence="1" type="primary">224</name>
    <name evidence="1" type="ORF">HGTV1_224</name>
</gene>
<dbReference type="EMBL" id="KC292026">
    <property type="protein sequence ID" value="AGM11521.1"/>
    <property type="molecule type" value="Genomic_DNA"/>
</dbReference>
<dbReference type="GeneID" id="16193878"/>
<proteinExistence type="predicted"/>
<evidence type="ECO:0000313" key="2">
    <source>
        <dbReference type="Proteomes" id="UP000202786"/>
    </source>
</evidence>
<dbReference type="KEGG" id="vg:16193878"/>
<reference evidence="1 2" key="1">
    <citation type="submission" date="2012-12" db="EMBL/GenBank/DDBJ databases">
        <authorList>
            <person name="Sencilo A."/>
            <person name="Jacobs-Sera D."/>
            <person name="Russell D.A."/>
            <person name="Ko C."/>
            <person name="Atanasova N."/>
            <person name="Osterlund E."/>
            <person name="Oksanen H.M."/>
            <person name="Bamford D.H."/>
            <person name="Hatfull G.F."/>
            <person name="Roine E."/>
            <person name="Hendrix R.W."/>
        </authorList>
    </citation>
    <scope>NUCLEOTIDE SEQUENCE [LARGE SCALE GENOMIC DNA]</scope>
</reference>
<sequence>MTKIEIEVSDDDVALEVAYGILGRAQDIHDNPDDEFEEVALELRDVGQNLAAEYGDSFK</sequence>
<keyword evidence="2" id="KW-1185">Reference proteome</keyword>
<accession>R4TGW8</accession>
<protein>
    <submittedName>
        <fullName evidence="1">Uncharacterized protein</fullName>
    </submittedName>
</protein>
<evidence type="ECO:0000313" key="1">
    <source>
        <dbReference type="EMBL" id="AGM11521.1"/>
    </source>
</evidence>